<feature type="compositionally biased region" description="Low complexity" evidence="1">
    <location>
        <begin position="8"/>
        <end position="19"/>
    </location>
</feature>
<dbReference type="AlphaFoldDB" id="A0A6A0ARF3"/>
<evidence type="ECO:0000313" key="2">
    <source>
        <dbReference type="EMBL" id="GFH34843.1"/>
    </source>
</evidence>
<dbReference type="Proteomes" id="UP000484988">
    <property type="component" value="Unassembled WGS sequence"/>
</dbReference>
<accession>A0A6A0ARF3</accession>
<comment type="caution">
    <text evidence="2">The sequence shown here is derived from an EMBL/GenBank/DDBJ whole genome shotgun (WGS) entry which is preliminary data.</text>
</comment>
<organism evidence="2 3">
    <name type="scientific">Streptomyces pacificus</name>
    <dbReference type="NCBI Taxonomy" id="2705029"/>
    <lineage>
        <taxon>Bacteria</taxon>
        <taxon>Bacillati</taxon>
        <taxon>Actinomycetota</taxon>
        <taxon>Actinomycetes</taxon>
        <taxon>Kitasatosporales</taxon>
        <taxon>Streptomycetaceae</taxon>
        <taxon>Streptomyces</taxon>
    </lineage>
</organism>
<protein>
    <submittedName>
        <fullName evidence="2">Uncharacterized protein</fullName>
    </submittedName>
</protein>
<evidence type="ECO:0000256" key="1">
    <source>
        <dbReference type="SAM" id="MobiDB-lite"/>
    </source>
</evidence>
<evidence type="ECO:0000313" key="3">
    <source>
        <dbReference type="Proteomes" id="UP000484988"/>
    </source>
</evidence>
<reference evidence="2 3" key="1">
    <citation type="submission" date="2020-02" db="EMBL/GenBank/DDBJ databases">
        <title>Whole Genome Shotgun Sequence of Streptomyces sp. strain CWH03.</title>
        <authorList>
            <person name="Dohra H."/>
            <person name="Kodani S."/>
            <person name="Yamamura H."/>
        </authorList>
    </citation>
    <scope>NUCLEOTIDE SEQUENCE [LARGE SCALE GENOMIC DNA]</scope>
    <source>
        <strain evidence="2 3">CWH03</strain>
    </source>
</reference>
<dbReference type="EMBL" id="BLLG01000002">
    <property type="protein sequence ID" value="GFH34843.1"/>
    <property type="molecule type" value="Genomic_DNA"/>
</dbReference>
<sequence>MAPKHVSAAAAEGGAARPGGSRRLFPADGEQAEEAPHAQLTAEVFRDAQTRNGSPVAPPADGATRTRLS</sequence>
<gene>
    <name evidence="2" type="ORF">SCWH03_10570</name>
</gene>
<proteinExistence type="predicted"/>
<keyword evidence="3" id="KW-1185">Reference proteome</keyword>
<feature type="region of interest" description="Disordered" evidence="1">
    <location>
        <begin position="1"/>
        <end position="69"/>
    </location>
</feature>
<name>A0A6A0ARF3_9ACTN</name>